<name>A0AAV5AKX1_9AGAM</name>
<comment type="caution">
    <text evidence="1">The sequence shown here is derived from an EMBL/GenBank/DDBJ whole genome shotgun (WGS) entry which is preliminary data.</text>
</comment>
<evidence type="ECO:0000313" key="2">
    <source>
        <dbReference type="Proteomes" id="UP001050691"/>
    </source>
</evidence>
<reference evidence="1" key="1">
    <citation type="submission" date="2021-10" db="EMBL/GenBank/DDBJ databases">
        <title>De novo Genome Assembly of Clathrus columnatus (Basidiomycota, Fungi) Using Illumina and Nanopore Sequence Data.</title>
        <authorList>
            <person name="Ogiso-Tanaka E."/>
            <person name="Itagaki H."/>
            <person name="Hosoya T."/>
            <person name="Hosaka K."/>
        </authorList>
    </citation>
    <scope>NUCLEOTIDE SEQUENCE</scope>
    <source>
        <strain evidence="1">MO-923</strain>
    </source>
</reference>
<sequence length="236" mass="27602">MAKHDPNTIRMVEGILLLANKYQIDHLRERLERDWPSKLIDWDVNELEIKANKEHKQGISLPDPCEAIRLARRCGTPSILPAAFYRLSRIRGISNRHMPVSLQQIMLDPNARSVVPTTDFSLLSAQDLYCLVVGRDVILHIFERYLGDTLDEMTKPENKHSTSNPDKCWKSLLKFQSKLRQEVFQNFNDPLFIMNGRDDYSSSECWVCQHVFMDLLKPKREFIWENLPSLFMLDTK</sequence>
<accession>A0AAV5AKX1</accession>
<dbReference type="AlphaFoldDB" id="A0AAV5AKX1"/>
<dbReference type="EMBL" id="BPWL01000009">
    <property type="protein sequence ID" value="GJJ13733.1"/>
    <property type="molecule type" value="Genomic_DNA"/>
</dbReference>
<organism evidence="1 2">
    <name type="scientific">Clathrus columnatus</name>
    <dbReference type="NCBI Taxonomy" id="1419009"/>
    <lineage>
        <taxon>Eukaryota</taxon>
        <taxon>Fungi</taxon>
        <taxon>Dikarya</taxon>
        <taxon>Basidiomycota</taxon>
        <taxon>Agaricomycotina</taxon>
        <taxon>Agaricomycetes</taxon>
        <taxon>Phallomycetidae</taxon>
        <taxon>Phallales</taxon>
        <taxon>Clathraceae</taxon>
        <taxon>Clathrus</taxon>
    </lineage>
</organism>
<keyword evidence="2" id="KW-1185">Reference proteome</keyword>
<proteinExistence type="predicted"/>
<dbReference type="Proteomes" id="UP001050691">
    <property type="component" value="Unassembled WGS sequence"/>
</dbReference>
<protein>
    <submittedName>
        <fullName evidence="1">Uncharacterized protein</fullName>
    </submittedName>
</protein>
<evidence type="ECO:0000313" key="1">
    <source>
        <dbReference type="EMBL" id="GJJ13733.1"/>
    </source>
</evidence>
<gene>
    <name evidence="1" type="ORF">Clacol_007989</name>
</gene>